<organism evidence="5 6">
    <name type="scientific">Prorocentrum cordatum</name>
    <dbReference type="NCBI Taxonomy" id="2364126"/>
    <lineage>
        <taxon>Eukaryota</taxon>
        <taxon>Sar</taxon>
        <taxon>Alveolata</taxon>
        <taxon>Dinophyceae</taxon>
        <taxon>Prorocentrales</taxon>
        <taxon>Prorocentraceae</taxon>
        <taxon>Prorocentrum</taxon>
    </lineage>
</organism>
<dbReference type="InterPro" id="IPR038746">
    <property type="entry name" value="Atat"/>
</dbReference>
<feature type="non-terminal residue" evidence="5">
    <location>
        <position position="392"/>
    </location>
</feature>
<accession>A0ABN9X8J9</accession>
<dbReference type="PANTHER" id="PTHR12327:SF0">
    <property type="entry name" value="ALPHA-TUBULIN N-ACETYLTRANSFERASE 1"/>
    <property type="match status" value="1"/>
</dbReference>
<keyword evidence="1" id="KW-0808">Transferase</keyword>
<feature type="compositionally biased region" description="Basic and acidic residues" evidence="3">
    <location>
        <begin position="284"/>
        <end position="295"/>
    </location>
</feature>
<comment type="caution">
    <text evidence="5">The sequence shown here is derived from an EMBL/GenBank/DDBJ whole genome shotgun (WGS) entry which is preliminary data.</text>
</comment>
<proteinExistence type="inferred from homology"/>
<evidence type="ECO:0000256" key="1">
    <source>
        <dbReference type="ARBA" id="ARBA00022679"/>
    </source>
</evidence>
<feature type="non-terminal residue" evidence="5">
    <location>
        <position position="1"/>
    </location>
</feature>
<protein>
    <recommendedName>
        <fullName evidence="4">N-acetyltransferase domain-containing protein</fullName>
    </recommendedName>
</protein>
<reference evidence="5" key="1">
    <citation type="submission" date="2023-10" db="EMBL/GenBank/DDBJ databases">
        <authorList>
            <person name="Chen Y."/>
            <person name="Shah S."/>
            <person name="Dougan E. K."/>
            <person name="Thang M."/>
            <person name="Chan C."/>
        </authorList>
    </citation>
    <scope>NUCLEOTIDE SEQUENCE [LARGE SCALE GENOMIC DNA]</scope>
</reference>
<feature type="domain" description="N-acetyltransferase" evidence="4">
    <location>
        <begin position="46"/>
        <end position="225"/>
    </location>
</feature>
<dbReference type="Pfam" id="PF05301">
    <property type="entry name" value="Acetyltransf_16"/>
    <property type="match status" value="1"/>
</dbReference>
<evidence type="ECO:0000256" key="2">
    <source>
        <dbReference type="ARBA" id="ARBA00023315"/>
    </source>
</evidence>
<feature type="compositionally biased region" description="Low complexity" evidence="3">
    <location>
        <begin position="11"/>
        <end position="21"/>
    </location>
</feature>
<sequence length="392" mass="40658">SAPPVPPRRPGPSLLPRVALARRGDGRRARAPPLRPPTPSHTPAAMDCDFDICRALGAPPSGAEPSVVRVDDASLGHPRWGGPLRDLLDALGERSKRAQGLGKPVTCGRGSLGGQRVYLLADGHTALGLLKVGPKRLYVARGGASDGLVEINPLCSLDFYVVEGRQRGGLGLRLFQAMLRAEGVSAERMAYDRPSPKFIAFLQKHFGLSKYTPQSNHFVVFDRYFSAAATQKASPAEGSRAGPLEPRAHRQSGPPGLAGTPQTPEAGPGGMFGQHQQNSHQGGHGHEGLPRRGGDAARGPPPAGPQSRALSTPTSGRPYGTHSCGGSAASRAVPLPPGGRLVELSRAPAGAAPRLRRGAAAPGGRRPRRAAAAGPRPVGGASRRCPVAGTRG</sequence>
<dbReference type="PANTHER" id="PTHR12327">
    <property type="entry name" value="ALPHA-TUBULIN N-ACETYLTRANSFERASE 1"/>
    <property type="match status" value="1"/>
</dbReference>
<evidence type="ECO:0000313" key="6">
    <source>
        <dbReference type="Proteomes" id="UP001189429"/>
    </source>
</evidence>
<evidence type="ECO:0000256" key="3">
    <source>
        <dbReference type="SAM" id="MobiDB-lite"/>
    </source>
</evidence>
<name>A0ABN9X8J9_9DINO</name>
<dbReference type="Proteomes" id="UP001189429">
    <property type="component" value="Unassembled WGS sequence"/>
</dbReference>
<keyword evidence="2" id="KW-0012">Acyltransferase</keyword>
<feature type="region of interest" description="Disordered" evidence="3">
    <location>
        <begin position="232"/>
        <end position="392"/>
    </location>
</feature>
<dbReference type="HAMAP" id="MF_03130">
    <property type="entry name" value="mec17"/>
    <property type="match status" value="1"/>
</dbReference>
<keyword evidence="6" id="KW-1185">Reference proteome</keyword>
<dbReference type="PROSITE" id="PS51730">
    <property type="entry name" value="GNAT_ATAT"/>
    <property type="match status" value="1"/>
</dbReference>
<evidence type="ECO:0000313" key="5">
    <source>
        <dbReference type="EMBL" id="CAK0894362.1"/>
    </source>
</evidence>
<feature type="region of interest" description="Disordered" evidence="3">
    <location>
        <begin position="1"/>
        <end position="43"/>
    </location>
</feature>
<feature type="compositionally biased region" description="Low complexity" evidence="3">
    <location>
        <begin position="346"/>
        <end position="384"/>
    </location>
</feature>
<feature type="compositionally biased region" description="Pro residues" evidence="3">
    <location>
        <begin position="1"/>
        <end position="10"/>
    </location>
</feature>
<dbReference type="InterPro" id="IPR007965">
    <property type="entry name" value="GNAT_ATAT"/>
</dbReference>
<dbReference type="Gene3D" id="3.40.630.30">
    <property type="match status" value="1"/>
</dbReference>
<gene>
    <name evidence="5" type="ORF">PCOR1329_LOCUS73430</name>
</gene>
<dbReference type="EMBL" id="CAUYUJ010019887">
    <property type="protein sequence ID" value="CAK0894362.1"/>
    <property type="molecule type" value="Genomic_DNA"/>
</dbReference>
<evidence type="ECO:0000259" key="4">
    <source>
        <dbReference type="PROSITE" id="PS51730"/>
    </source>
</evidence>